<protein>
    <submittedName>
        <fullName evidence="1">Uncharacterized protein</fullName>
    </submittedName>
</protein>
<dbReference type="EMBL" id="ML208624">
    <property type="protein sequence ID" value="TFK61852.1"/>
    <property type="molecule type" value="Genomic_DNA"/>
</dbReference>
<accession>A0ACD3AAJ7</accession>
<evidence type="ECO:0000313" key="2">
    <source>
        <dbReference type="Proteomes" id="UP000308600"/>
    </source>
</evidence>
<dbReference type="Proteomes" id="UP000308600">
    <property type="component" value="Unassembled WGS sequence"/>
</dbReference>
<name>A0ACD3AAJ7_9AGAR</name>
<reference evidence="1 2" key="1">
    <citation type="journal article" date="2019" name="Nat. Ecol. Evol.">
        <title>Megaphylogeny resolves global patterns of mushroom evolution.</title>
        <authorList>
            <person name="Varga T."/>
            <person name="Krizsan K."/>
            <person name="Foldi C."/>
            <person name="Dima B."/>
            <person name="Sanchez-Garcia M."/>
            <person name="Sanchez-Ramirez S."/>
            <person name="Szollosi G.J."/>
            <person name="Szarkandi J.G."/>
            <person name="Papp V."/>
            <person name="Albert L."/>
            <person name="Andreopoulos W."/>
            <person name="Angelini C."/>
            <person name="Antonin V."/>
            <person name="Barry K.W."/>
            <person name="Bougher N.L."/>
            <person name="Buchanan P."/>
            <person name="Buyck B."/>
            <person name="Bense V."/>
            <person name="Catcheside P."/>
            <person name="Chovatia M."/>
            <person name="Cooper J."/>
            <person name="Damon W."/>
            <person name="Desjardin D."/>
            <person name="Finy P."/>
            <person name="Geml J."/>
            <person name="Haridas S."/>
            <person name="Hughes K."/>
            <person name="Justo A."/>
            <person name="Karasinski D."/>
            <person name="Kautmanova I."/>
            <person name="Kiss B."/>
            <person name="Kocsube S."/>
            <person name="Kotiranta H."/>
            <person name="LaButti K.M."/>
            <person name="Lechner B.E."/>
            <person name="Liimatainen K."/>
            <person name="Lipzen A."/>
            <person name="Lukacs Z."/>
            <person name="Mihaltcheva S."/>
            <person name="Morgado L.N."/>
            <person name="Niskanen T."/>
            <person name="Noordeloos M.E."/>
            <person name="Ohm R.A."/>
            <person name="Ortiz-Santana B."/>
            <person name="Ovrebo C."/>
            <person name="Racz N."/>
            <person name="Riley R."/>
            <person name="Savchenko A."/>
            <person name="Shiryaev A."/>
            <person name="Soop K."/>
            <person name="Spirin V."/>
            <person name="Szebenyi C."/>
            <person name="Tomsovsky M."/>
            <person name="Tulloss R.E."/>
            <person name="Uehling J."/>
            <person name="Grigoriev I.V."/>
            <person name="Vagvolgyi C."/>
            <person name="Papp T."/>
            <person name="Martin F.M."/>
            <person name="Miettinen O."/>
            <person name="Hibbett D.S."/>
            <person name="Nagy L.G."/>
        </authorList>
    </citation>
    <scope>NUCLEOTIDE SEQUENCE [LARGE SCALE GENOMIC DNA]</scope>
    <source>
        <strain evidence="1 2">NL-1719</strain>
    </source>
</reference>
<organism evidence="1 2">
    <name type="scientific">Pluteus cervinus</name>
    <dbReference type="NCBI Taxonomy" id="181527"/>
    <lineage>
        <taxon>Eukaryota</taxon>
        <taxon>Fungi</taxon>
        <taxon>Dikarya</taxon>
        <taxon>Basidiomycota</taxon>
        <taxon>Agaricomycotina</taxon>
        <taxon>Agaricomycetes</taxon>
        <taxon>Agaricomycetidae</taxon>
        <taxon>Agaricales</taxon>
        <taxon>Pluteineae</taxon>
        <taxon>Pluteaceae</taxon>
        <taxon>Pluteus</taxon>
    </lineage>
</organism>
<sequence length="169" mass="19177">MDTTPVTFTSLSLTEASPILDGPTNLQRLIVRPVAPGNLLLDVLRRQAKNLKELWLVINFGLTAEEYVPQTFLNLSHLGFFTVYDEWDRLSALVSFTSLTHLMLGHTYLVPSNLVGAILEHCPNIRYVLVEFLSRRVGERGEAMQHLFSEGFEGKMWLMNPSSWIGKRC</sequence>
<keyword evidence="2" id="KW-1185">Reference proteome</keyword>
<evidence type="ECO:0000313" key="1">
    <source>
        <dbReference type="EMBL" id="TFK61852.1"/>
    </source>
</evidence>
<gene>
    <name evidence="1" type="ORF">BDN72DRAFT_421373</name>
</gene>
<proteinExistence type="predicted"/>